<dbReference type="AlphaFoldDB" id="A0A139HHZ0"/>
<evidence type="ECO:0000256" key="1">
    <source>
        <dbReference type="SAM" id="MobiDB-lite"/>
    </source>
</evidence>
<evidence type="ECO:0000313" key="2">
    <source>
        <dbReference type="EMBL" id="KXT02091.1"/>
    </source>
</evidence>
<comment type="caution">
    <text evidence="2">The sequence shown here is derived from an EMBL/GenBank/DDBJ whole genome shotgun (WGS) entry which is preliminary data.</text>
</comment>
<evidence type="ECO:0000313" key="3">
    <source>
        <dbReference type="Proteomes" id="UP000070133"/>
    </source>
</evidence>
<reference evidence="2 3" key="1">
    <citation type="submission" date="2015-07" db="EMBL/GenBank/DDBJ databases">
        <title>Comparative genomics of the Sigatoka disease complex on banana suggests a link between parallel evolutionary changes in Pseudocercospora fijiensis and Pseudocercospora eumusae and increased virulence on the banana host.</title>
        <authorList>
            <person name="Chang T.-C."/>
            <person name="Salvucci A."/>
            <person name="Crous P.W."/>
            <person name="Stergiopoulos I."/>
        </authorList>
    </citation>
    <scope>NUCLEOTIDE SEQUENCE [LARGE SCALE GENOMIC DNA]</scope>
    <source>
        <strain evidence="2 3">CBS 114824</strain>
    </source>
</reference>
<feature type="region of interest" description="Disordered" evidence="1">
    <location>
        <begin position="44"/>
        <end position="111"/>
    </location>
</feature>
<sequence>MLRQLYREVKFSYYADPDRPIYVDLDACAAGCAAVLYHVQHNPEPVVENGQPMRSKPSTRRGAENTYGENHDIGANYRDYGRGCDSNDRRGRREYGRDTRDTQQRNNYDNW</sequence>
<proteinExistence type="predicted"/>
<feature type="compositionally biased region" description="Basic and acidic residues" evidence="1">
    <location>
        <begin position="79"/>
        <end position="103"/>
    </location>
</feature>
<gene>
    <name evidence="2" type="ORF">AC578_6709</name>
</gene>
<organism evidence="2 3">
    <name type="scientific">Pseudocercospora eumusae</name>
    <dbReference type="NCBI Taxonomy" id="321146"/>
    <lineage>
        <taxon>Eukaryota</taxon>
        <taxon>Fungi</taxon>
        <taxon>Dikarya</taxon>
        <taxon>Ascomycota</taxon>
        <taxon>Pezizomycotina</taxon>
        <taxon>Dothideomycetes</taxon>
        <taxon>Dothideomycetidae</taxon>
        <taxon>Mycosphaerellales</taxon>
        <taxon>Mycosphaerellaceae</taxon>
        <taxon>Pseudocercospora</taxon>
    </lineage>
</organism>
<dbReference type="OrthoDB" id="3929326at2759"/>
<dbReference type="Proteomes" id="UP000070133">
    <property type="component" value="Unassembled WGS sequence"/>
</dbReference>
<dbReference type="EMBL" id="LFZN01000046">
    <property type="protein sequence ID" value="KXT02091.1"/>
    <property type="molecule type" value="Genomic_DNA"/>
</dbReference>
<keyword evidence="3" id="KW-1185">Reference proteome</keyword>
<name>A0A139HHZ0_9PEZI</name>
<protein>
    <submittedName>
        <fullName evidence="2">Uncharacterized protein</fullName>
    </submittedName>
</protein>
<accession>A0A139HHZ0</accession>